<proteinExistence type="predicted"/>
<protein>
    <submittedName>
        <fullName evidence="1">Uncharacterized protein</fullName>
    </submittedName>
</protein>
<name>A0AAV7SAF4_PLEWA</name>
<dbReference type="EMBL" id="JANPWB010000008">
    <property type="protein sequence ID" value="KAJ1160534.1"/>
    <property type="molecule type" value="Genomic_DNA"/>
</dbReference>
<accession>A0AAV7SAF4</accession>
<evidence type="ECO:0000313" key="2">
    <source>
        <dbReference type="Proteomes" id="UP001066276"/>
    </source>
</evidence>
<reference evidence="1" key="1">
    <citation type="journal article" date="2022" name="bioRxiv">
        <title>Sequencing and chromosome-scale assembly of the giantPleurodeles waltlgenome.</title>
        <authorList>
            <person name="Brown T."/>
            <person name="Elewa A."/>
            <person name="Iarovenko S."/>
            <person name="Subramanian E."/>
            <person name="Araus A.J."/>
            <person name="Petzold A."/>
            <person name="Susuki M."/>
            <person name="Suzuki K.-i.T."/>
            <person name="Hayashi T."/>
            <person name="Toyoda A."/>
            <person name="Oliveira C."/>
            <person name="Osipova E."/>
            <person name="Leigh N.D."/>
            <person name="Simon A."/>
            <person name="Yun M.H."/>
        </authorList>
    </citation>
    <scope>NUCLEOTIDE SEQUENCE</scope>
    <source>
        <strain evidence="1">20211129_DDA</strain>
        <tissue evidence="1">Liver</tissue>
    </source>
</reference>
<dbReference type="Proteomes" id="UP001066276">
    <property type="component" value="Chromosome 4_2"/>
</dbReference>
<comment type="caution">
    <text evidence="1">The sequence shown here is derived from an EMBL/GenBank/DDBJ whole genome shotgun (WGS) entry which is preliminary data.</text>
</comment>
<sequence>MDLAHQGEGRGLKGELPQVRVVEEALANVAEEAVALLEEMKDVFYSIIGDDGEHVLEYLESDFDDRCLGLDFLTFFKEDREPSDATVLMCIGWFLAVCAHGTENPSGAVTKGIPF</sequence>
<gene>
    <name evidence="1" type="ORF">NDU88_001035</name>
</gene>
<dbReference type="AlphaFoldDB" id="A0AAV7SAF4"/>
<evidence type="ECO:0000313" key="1">
    <source>
        <dbReference type="EMBL" id="KAJ1160534.1"/>
    </source>
</evidence>
<keyword evidence="2" id="KW-1185">Reference proteome</keyword>
<organism evidence="1 2">
    <name type="scientific">Pleurodeles waltl</name>
    <name type="common">Iberian ribbed newt</name>
    <dbReference type="NCBI Taxonomy" id="8319"/>
    <lineage>
        <taxon>Eukaryota</taxon>
        <taxon>Metazoa</taxon>
        <taxon>Chordata</taxon>
        <taxon>Craniata</taxon>
        <taxon>Vertebrata</taxon>
        <taxon>Euteleostomi</taxon>
        <taxon>Amphibia</taxon>
        <taxon>Batrachia</taxon>
        <taxon>Caudata</taxon>
        <taxon>Salamandroidea</taxon>
        <taxon>Salamandridae</taxon>
        <taxon>Pleurodelinae</taxon>
        <taxon>Pleurodeles</taxon>
    </lineage>
</organism>